<evidence type="ECO:0000256" key="2">
    <source>
        <dbReference type="ARBA" id="ARBA00022723"/>
    </source>
</evidence>
<gene>
    <name evidence="5" type="ORF">BB934_10175</name>
</gene>
<sequence>MMTQPNILWICTDQQRWDTLGCYGNSFVRTPNLDRLAARGILFEQAFCQSPVCTPSRASILTGRYPRTTRTRQNGQDIPEDEVLVTKLLADAGYICGLSGKLHLSACHPTVTPGMERRIDDGYAEFHWSHHPAIAYSKQKTNHNWPTNEYNLWLLEQGAAYDPKPFGGSGHVEIGPSAEHHHTTWCARKAVTFIEANAGGKRPWLFSVNFYDPHHPFDPPLEYLQPYLDRLDEIPVPAYVPGELDGKPAYQTIDHEKAYGGNAGYPFDKMKDKDHRLVTAAYWAMCDLIDDQVGRMIDSLERTGQIDNTIVIFMSDHGEMLGDHGIYLKGPYFYEPAVHVPLIIAGPKNLLRQGECIDSLTELTDIAPTLLDAAGIERHPGMQGRSLWPLISSHDVSPDPRGTRNDVYCEYYNAMPWHKGPAPQATMVRTERYKLVAFHGEPLGELYDLEADPTETINLWNDETHAPVKLDMLQKLCDRMAWTVDPLPLRRSPW</sequence>
<protein>
    <submittedName>
        <fullName evidence="5">Sulfatase</fullName>
    </submittedName>
</protein>
<dbReference type="InterPro" id="IPR017850">
    <property type="entry name" value="Alkaline_phosphatase_core_sf"/>
</dbReference>
<dbReference type="InterPro" id="IPR000917">
    <property type="entry name" value="Sulfatase_N"/>
</dbReference>
<dbReference type="RefSeq" id="WP_210422143.1">
    <property type="nucleotide sequence ID" value="NZ_CP016616.1"/>
</dbReference>
<dbReference type="GO" id="GO:0005737">
    <property type="term" value="C:cytoplasm"/>
    <property type="evidence" value="ECO:0007669"/>
    <property type="project" value="TreeGrafter"/>
</dbReference>
<dbReference type="AlphaFoldDB" id="A0A1B2EEX9"/>
<dbReference type="PROSITE" id="PS00523">
    <property type="entry name" value="SULFATASE_1"/>
    <property type="match status" value="1"/>
</dbReference>
<evidence type="ECO:0000259" key="4">
    <source>
        <dbReference type="Pfam" id="PF00884"/>
    </source>
</evidence>
<keyword evidence="3" id="KW-0378">Hydrolase</keyword>
<evidence type="ECO:0000256" key="1">
    <source>
        <dbReference type="ARBA" id="ARBA00008779"/>
    </source>
</evidence>
<dbReference type="EMBL" id="CP016616">
    <property type="protein sequence ID" value="ANY78545.1"/>
    <property type="molecule type" value="Genomic_DNA"/>
</dbReference>
<evidence type="ECO:0000256" key="3">
    <source>
        <dbReference type="ARBA" id="ARBA00022801"/>
    </source>
</evidence>
<reference evidence="5" key="1">
    <citation type="submission" date="2016-07" db="EMBL/GenBank/DDBJ databases">
        <title>Microvirga ossetica sp. nov. a new species of rhizobia isolated from root nodules of the legume species Vicia alpestris Steven originated from North Ossetia region in the Caucasus.</title>
        <authorList>
            <person name="Safronova V.I."/>
            <person name="Kuznetsova I.G."/>
            <person name="Sazanova A.L."/>
            <person name="Belimov A."/>
            <person name="Andronov E."/>
            <person name="Osledkin Y.S."/>
            <person name="Onishchuk O.P."/>
            <person name="Kurchak O.N."/>
            <person name="Shaposhnikov A.I."/>
            <person name="Willems A."/>
            <person name="Tikhonovich I.A."/>
        </authorList>
    </citation>
    <scope>NUCLEOTIDE SEQUENCE [LARGE SCALE GENOMIC DNA]</scope>
    <source>
        <strain evidence="5">V5/3M</strain>
    </source>
</reference>
<dbReference type="GO" id="GO:0008484">
    <property type="term" value="F:sulfuric ester hydrolase activity"/>
    <property type="evidence" value="ECO:0007669"/>
    <property type="project" value="TreeGrafter"/>
</dbReference>
<feature type="domain" description="Sulfatase N-terminal" evidence="4">
    <location>
        <begin position="5"/>
        <end position="376"/>
    </location>
</feature>
<organism evidence="5">
    <name type="scientific">Microvirga ossetica</name>
    <dbReference type="NCBI Taxonomy" id="1882682"/>
    <lineage>
        <taxon>Bacteria</taxon>
        <taxon>Pseudomonadati</taxon>
        <taxon>Pseudomonadota</taxon>
        <taxon>Alphaproteobacteria</taxon>
        <taxon>Hyphomicrobiales</taxon>
        <taxon>Methylobacteriaceae</taxon>
        <taxon>Microvirga</taxon>
    </lineage>
</organism>
<dbReference type="Gene3D" id="3.40.720.10">
    <property type="entry name" value="Alkaline Phosphatase, subunit A"/>
    <property type="match status" value="1"/>
</dbReference>
<dbReference type="PANTHER" id="PTHR45953:SF1">
    <property type="entry name" value="IDURONATE 2-SULFATASE"/>
    <property type="match status" value="1"/>
</dbReference>
<accession>A0A1B2EEX9</accession>
<dbReference type="InterPro" id="IPR024607">
    <property type="entry name" value="Sulfatase_CS"/>
</dbReference>
<keyword evidence="2" id="KW-0479">Metal-binding</keyword>
<comment type="similarity">
    <text evidence="1">Belongs to the sulfatase family.</text>
</comment>
<evidence type="ECO:0000313" key="5">
    <source>
        <dbReference type="EMBL" id="ANY78545.1"/>
    </source>
</evidence>
<dbReference type="PANTHER" id="PTHR45953">
    <property type="entry name" value="IDURONATE 2-SULFATASE"/>
    <property type="match status" value="1"/>
</dbReference>
<dbReference type="Pfam" id="PF00884">
    <property type="entry name" value="Sulfatase"/>
    <property type="match status" value="1"/>
</dbReference>
<proteinExistence type="inferred from homology"/>
<dbReference type="GO" id="GO:0046872">
    <property type="term" value="F:metal ion binding"/>
    <property type="evidence" value="ECO:0007669"/>
    <property type="project" value="UniProtKB-KW"/>
</dbReference>
<dbReference type="KEGG" id="moc:BB934_10175"/>
<name>A0A1B2EEX9_9HYPH</name>
<dbReference type="SUPFAM" id="SSF53649">
    <property type="entry name" value="Alkaline phosphatase-like"/>
    <property type="match status" value="1"/>
</dbReference>